<dbReference type="InterPro" id="IPR016990">
    <property type="entry name" value="UCP032162_TM"/>
</dbReference>
<dbReference type="RefSeq" id="WP_111197903.1">
    <property type="nucleotide sequence ID" value="NZ_QKVK01000003.1"/>
</dbReference>
<name>A0A2W2BBD3_9HYPH</name>
<dbReference type="Proteomes" id="UP000248795">
    <property type="component" value="Unassembled WGS sequence"/>
</dbReference>
<evidence type="ECO:0000313" key="3">
    <source>
        <dbReference type="Proteomes" id="UP000248795"/>
    </source>
</evidence>
<accession>A0A2W2BBD3</accession>
<evidence type="ECO:0000313" key="2">
    <source>
        <dbReference type="EMBL" id="PZF77448.1"/>
    </source>
</evidence>
<dbReference type="EMBL" id="QKVK01000003">
    <property type="protein sequence ID" value="PZF77448.1"/>
    <property type="molecule type" value="Genomic_DNA"/>
</dbReference>
<proteinExistence type="predicted"/>
<reference evidence="3" key="1">
    <citation type="submission" date="2018-06" db="EMBL/GenBank/DDBJ databases">
        <title>Aestuariibacter litoralis strain KCTC 52945T.</title>
        <authorList>
            <person name="Li X."/>
            <person name="Salam N."/>
            <person name="Li J.-L."/>
            <person name="Chen Y.-M."/>
            <person name="Yang Z.-W."/>
            <person name="Zhang L.-Y."/>
            <person name="Han M.-X."/>
            <person name="Xiao M."/>
            <person name="Li W.-J."/>
        </authorList>
    </citation>
    <scope>NUCLEOTIDE SEQUENCE [LARGE SCALE GENOMIC DNA]</scope>
    <source>
        <strain evidence="3">KCTC 52945</strain>
    </source>
</reference>
<organism evidence="2 3">
    <name type="scientific">Aestuariivirga litoralis</name>
    <dbReference type="NCBI Taxonomy" id="2650924"/>
    <lineage>
        <taxon>Bacteria</taxon>
        <taxon>Pseudomonadati</taxon>
        <taxon>Pseudomonadota</taxon>
        <taxon>Alphaproteobacteria</taxon>
        <taxon>Hyphomicrobiales</taxon>
        <taxon>Aestuariivirgaceae</taxon>
        <taxon>Aestuariivirga</taxon>
    </lineage>
</organism>
<dbReference type="Pfam" id="PF10003">
    <property type="entry name" value="DUF2244"/>
    <property type="match status" value="1"/>
</dbReference>
<dbReference type="InterPro" id="IPR019253">
    <property type="entry name" value="DUF2244_TM"/>
</dbReference>
<keyword evidence="1" id="KW-1133">Transmembrane helix</keyword>
<gene>
    <name evidence="2" type="ORF">DK847_09015</name>
</gene>
<feature type="transmembrane region" description="Helical" evidence="1">
    <location>
        <begin position="24"/>
        <end position="44"/>
    </location>
</feature>
<dbReference type="PIRSF" id="PIRSF032162">
    <property type="entry name" value="UCP032162_imp"/>
    <property type="match status" value="1"/>
</dbReference>
<sequence length="158" mass="18041">MDQSNSKVWQATLTPHRSLNRQGYFVLMGLVILVNLVVAGMFVALGAWPIAGFAGLDVLLVWWAFRVNFADARKLERISITEHELVIDRECERHPPQQQRFVRRWVRVELEEDRERELIGSLVLVSGPTRISVGEFLAPEERKTLANALRSALAIPRI</sequence>
<keyword evidence="1" id="KW-0812">Transmembrane</keyword>
<evidence type="ECO:0000256" key="1">
    <source>
        <dbReference type="SAM" id="Phobius"/>
    </source>
</evidence>
<feature type="transmembrane region" description="Helical" evidence="1">
    <location>
        <begin position="50"/>
        <end position="69"/>
    </location>
</feature>
<keyword evidence="3" id="KW-1185">Reference proteome</keyword>
<dbReference type="AlphaFoldDB" id="A0A2W2BBD3"/>
<keyword evidence="1" id="KW-0472">Membrane</keyword>
<comment type="caution">
    <text evidence="2">The sequence shown here is derived from an EMBL/GenBank/DDBJ whole genome shotgun (WGS) entry which is preliminary data.</text>
</comment>
<protein>
    <submittedName>
        <fullName evidence="2">DUF2244 domain-containing protein</fullName>
    </submittedName>
</protein>